<keyword evidence="3" id="KW-1185">Reference proteome</keyword>
<dbReference type="AlphaFoldDB" id="A0A150GX88"/>
<feature type="compositionally biased region" description="Low complexity" evidence="1">
    <location>
        <begin position="18"/>
        <end position="35"/>
    </location>
</feature>
<evidence type="ECO:0000313" key="3">
    <source>
        <dbReference type="Proteomes" id="UP000075714"/>
    </source>
</evidence>
<proteinExistence type="predicted"/>
<accession>A0A150GX88</accession>
<protein>
    <submittedName>
        <fullName evidence="2">Uncharacterized protein</fullName>
    </submittedName>
</protein>
<sequence length="259" mass="25906">MAGRVEPEPPAGACHEWLQPQQQPQLAHLAQAEPPGQSRPVPQQGSPAGAGVEGHGKELETAVLTPKRVLLAAVTGPMGASGAGGEVEAATTTRQRVLGNTADPGQDPGQEVDLDAVMASAEVDSEAAACLRAASELLDRYRRLLRLAAGPGGADASAAQRALARAAAAAGASWQLQNVVSTALCAALAAGEMPKGCDVTPTAALSLGLLLGPALGDFCPDTAPRLAEPRSHAASAAAAEATATPARAVAALLTPPPMR</sequence>
<evidence type="ECO:0000313" key="2">
    <source>
        <dbReference type="EMBL" id="KXZ53980.1"/>
    </source>
</evidence>
<feature type="region of interest" description="Disordered" evidence="1">
    <location>
        <begin position="1"/>
        <end position="55"/>
    </location>
</feature>
<dbReference type="Proteomes" id="UP000075714">
    <property type="component" value="Unassembled WGS sequence"/>
</dbReference>
<dbReference type="EMBL" id="LSYV01000007">
    <property type="protein sequence ID" value="KXZ53980.1"/>
    <property type="molecule type" value="Genomic_DNA"/>
</dbReference>
<reference evidence="3" key="1">
    <citation type="journal article" date="2016" name="Nat. Commun.">
        <title>The Gonium pectorale genome demonstrates co-option of cell cycle regulation during the evolution of multicellularity.</title>
        <authorList>
            <person name="Hanschen E.R."/>
            <person name="Marriage T.N."/>
            <person name="Ferris P.J."/>
            <person name="Hamaji T."/>
            <person name="Toyoda A."/>
            <person name="Fujiyama A."/>
            <person name="Neme R."/>
            <person name="Noguchi H."/>
            <person name="Minakuchi Y."/>
            <person name="Suzuki M."/>
            <person name="Kawai-Toyooka H."/>
            <person name="Smith D.R."/>
            <person name="Sparks H."/>
            <person name="Anderson J."/>
            <person name="Bakaric R."/>
            <person name="Luria V."/>
            <person name="Karger A."/>
            <person name="Kirschner M.W."/>
            <person name="Durand P.M."/>
            <person name="Michod R.E."/>
            <person name="Nozaki H."/>
            <person name="Olson B.J."/>
        </authorList>
    </citation>
    <scope>NUCLEOTIDE SEQUENCE [LARGE SCALE GENOMIC DNA]</scope>
    <source>
        <strain evidence="3">NIES-2863</strain>
    </source>
</reference>
<name>A0A150GX88_GONPE</name>
<organism evidence="2 3">
    <name type="scientific">Gonium pectorale</name>
    <name type="common">Green alga</name>
    <dbReference type="NCBI Taxonomy" id="33097"/>
    <lineage>
        <taxon>Eukaryota</taxon>
        <taxon>Viridiplantae</taxon>
        <taxon>Chlorophyta</taxon>
        <taxon>core chlorophytes</taxon>
        <taxon>Chlorophyceae</taxon>
        <taxon>CS clade</taxon>
        <taxon>Chlamydomonadales</taxon>
        <taxon>Volvocaceae</taxon>
        <taxon>Gonium</taxon>
    </lineage>
</organism>
<gene>
    <name evidence="2" type="ORF">GPECTOR_6g900</name>
</gene>
<comment type="caution">
    <text evidence="2">The sequence shown here is derived from an EMBL/GenBank/DDBJ whole genome shotgun (WGS) entry which is preliminary data.</text>
</comment>
<evidence type="ECO:0000256" key="1">
    <source>
        <dbReference type="SAM" id="MobiDB-lite"/>
    </source>
</evidence>